<evidence type="ECO:0000313" key="3">
    <source>
        <dbReference type="EMBL" id="TBL71509.1"/>
    </source>
</evidence>
<comment type="caution">
    <text evidence="3">The sequence shown here is derived from an EMBL/GenBank/DDBJ whole genome shotgun (WGS) entry which is preliminary data.</text>
</comment>
<dbReference type="Proteomes" id="UP000293142">
    <property type="component" value="Unassembled WGS sequence"/>
</dbReference>
<gene>
    <name evidence="3" type="ORF">EYB31_29455</name>
</gene>
<dbReference type="AlphaFoldDB" id="A0A4Q9DGV6"/>
<reference evidence="3 4" key="1">
    <citation type="submission" date="2019-02" db="EMBL/GenBank/DDBJ databases">
        <title>Paenibacillus sp. nov., isolated from surface-sterilized tissue of Thalictrum simplex L.</title>
        <authorList>
            <person name="Tuo L."/>
        </authorList>
    </citation>
    <scope>NUCLEOTIDE SEQUENCE [LARGE SCALE GENOMIC DNA]</scope>
    <source>
        <strain evidence="3 4">N2SHLJ1</strain>
    </source>
</reference>
<keyword evidence="3" id="KW-0347">Helicase</keyword>
<dbReference type="Pfam" id="PF25888">
    <property type="entry name" value="WHD_DnaB"/>
    <property type="match status" value="1"/>
</dbReference>
<feature type="compositionally biased region" description="Low complexity" evidence="1">
    <location>
        <begin position="444"/>
        <end position="457"/>
    </location>
</feature>
<sequence length="497" mass="56911">MRMTNMLHFTENHRFRTVRAFSLSPLDQKVLSCLYQPMIGAVAIGLYYTLFHQLPADRAGTSALEHQRKLFLALELEPGERGRKFLAEQASKLEAIGLMQTYRKYVQDLDDYIYEYELLAPQVPAEFFKNQHLTLLLRDKIGKHAVLALREEMLPADVAEIGSATAENLSMPFYELFRLNTQVIDLELEQAQYETAASRPAAEQQAQGINVKGFSYAEIIMRFPKESVNRGHVERLKFNQEQLTKLNFFAKKYGLTLGETCRLLDEDGAFDADGQLSEDFLQRRASLVYRQDKKRSEDRERLLARMNSAAEDEQSKTPRAVEMEFYLEVPDIFQGECNQHQYNYILRNEPYTYLLEKIFSKGTVPDGLLDVFTKIDLNYGLSEEVINVMIHFIYVNKRSWAKSSLESTASDMLGKQVQTFEQAVHYVRDANRYKEKPRGGRLGGASSAPGASSGKGRVNQKPVIPIVQNREGVRELTKDEREQMQSIIRKLGGSLKL</sequence>
<keyword evidence="3" id="KW-0067">ATP-binding</keyword>
<feature type="domain" description="Replicative helicase loading/DNA remodeling protein DnaB N-terminal winged helix" evidence="2">
    <location>
        <begin position="12"/>
        <end position="188"/>
    </location>
</feature>
<evidence type="ECO:0000313" key="4">
    <source>
        <dbReference type="Proteomes" id="UP000293142"/>
    </source>
</evidence>
<organism evidence="3 4">
    <name type="scientific">Paenibacillus thalictri</name>
    <dbReference type="NCBI Taxonomy" id="2527873"/>
    <lineage>
        <taxon>Bacteria</taxon>
        <taxon>Bacillati</taxon>
        <taxon>Bacillota</taxon>
        <taxon>Bacilli</taxon>
        <taxon>Bacillales</taxon>
        <taxon>Paenibacillaceae</taxon>
        <taxon>Paenibacillus</taxon>
    </lineage>
</organism>
<evidence type="ECO:0000256" key="1">
    <source>
        <dbReference type="SAM" id="MobiDB-lite"/>
    </source>
</evidence>
<protein>
    <submittedName>
        <fullName evidence="3">Helicase DnaB</fullName>
    </submittedName>
</protein>
<accession>A0A4Q9DGV6</accession>
<dbReference type="GO" id="GO:0004386">
    <property type="term" value="F:helicase activity"/>
    <property type="evidence" value="ECO:0007669"/>
    <property type="project" value="UniProtKB-KW"/>
</dbReference>
<feature type="region of interest" description="Disordered" evidence="1">
    <location>
        <begin position="435"/>
        <end position="464"/>
    </location>
</feature>
<keyword evidence="3" id="KW-0378">Hydrolase</keyword>
<dbReference type="OrthoDB" id="2082007at2"/>
<proteinExistence type="predicted"/>
<dbReference type="EMBL" id="SIRE01000025">
    <property type="protein sequence ID" value="TBL71509.1"/>
    <property type="molecule type" value="Genomic_DNA"/>
</dbReference>
<dbReference type="InterPro" id="IPR058660">
    <property type="entry name" value="WHD_DnaB"/>
</dbReference>
<evidence type="ECO:0000259" key="2">
    <source>
        <dbReference type="Pfam" id="PF25888"/>
    </source>
</evidence>
<name>A0A4Q9DGV6_9BACL</name>
<keyword evidence="4" id="KW-1185">Reference proteome</keyword>
<dbReference type="RefSeq" id="WP_131017085.1">
    <property type="nucleotide sequence ID" value="NZ_SIRE01000025.1"/>
</dbReference>
<keyword evidence="3" id="KW-0547">Nucleotide-binding</keyword>